<dbReference type="InterPro" id="IPR000847">
    <property type="entry name" value="LysR_HTH_N"/>
</dbReference>
<dbReference type="PROSITE" id="PS50931">
    <property type="entry name" value="HTH_LYSR"/>
    <property type="match status" value="1"/>
</dbReference>
<evidence type="ECO:0000256" key="4">
    <source>
        <dbReference type="ARBA" id="ARBA00023163"/>
    </source>
</evidence>
<evidence type="ECO:0000256" key="2">
    <source>
        <dbReference type="ARBA" id="ARBA00023015"/>
    </source>
</evidence>
<dbReference type="InterPro" id="IPR036388">
    <property type="entry name" value="WH-like_DNA-bd_sf"/>
</dbReference>
<gene>
    <name evidence="6" type="ORF">HNO53_03195</name>
</gene>
<dbReference type="InterPro" id="IPR036390">
    <property type="entry name" value="WH_DNA-bd_sf"/>
</dbReference>
<accession>A0ABX7WBP7</accession>
<reference evidence="6 7" key="1">
    <citation type="journal article" date="2021" name="Front. Microbiol.">
        <title>Aerobic Denitrification and Heterotrophic Sulfur Oxidation in the Genus Halomonas Revealed by Six Novel Species Characterizations and Genome-Based Analysis.</title>
        <authorList>
            <person name="Wang L."/>
            <person name="Shao Z."/>
        </authorList>
    </citation>
    <scope>NUCLEOTIDE SEQUENCE [LARGE SCALE GENOMIC DNA]</scope>
    <source>
        <strain evidence="6 7">MCCC 1A13718</strain>
    </source>
</reference>
<dbReference type="PANTHER" id="PTHR30126:SF40">
    <property type="entry name" value="HTH-TYPE TRANSCRIPTIONAL REGULATOR GLTR"/>
    <property type="match status" value="1"/>
</dbReference>
<dbReference type="SUPFAM" id="SSF46785">
    <property type="entry name" value="Winged helix' DNA-binding domain"/>
    <property type="match status" value="1"/>
</dbReference>
<evidence type="ECO:0000259" key="5">
    <source>
        <dbReference type="PROSITE" id="PS50931"/>
    </source>
</evidence>
<keyword evidence="4" id="KW-0804">Transcription</keyword>
<dbReference type="EMBL" id="CP053383">
    <property type="protein sequence ID" value="QTP57818.1"/>
    <property type="molecule type" value="Genomic_DNA"/>
</dbReference>
<evidence type="ECO:0000313" key="7">
    <source>
        <dbReference type="Proteomes" id="UP000671845"/>
    </source>
</evidence>
<feature type="domain" description="HTH lysR-type" evidence="5">
    <location>
        <begin position="1"/>
        <end position="58"/>
    </location>
</feature>
<dbReference type="CDD" id="cd05466">
    <property type="entry name" value="PBP2_LTTR_substrate"/>
    <property type="match status" value="1"/>
</dbReference>
<sequence length="291" mass="31488">MDIHQIKTFLAVAREGSITRASDLLYLSQPAVSAHIKAMEETLGLTLFERTPRGMQLTPAGQRLLAKAEQTLLAQRELIDEATRLKGSLTGELRLGASHIDARIVAGLLSRLAERVPEVEISLRYGTSVEILKGIRNGQLDAGFYNEAGAPGTDLATLEVSRFTTYLAARPGLVPASRPLDWQRLAELPWILPTSTTCCGQTAEALFDKHRIRPQRVISIDRESVTSTLISGGVGVGLLHADSAAAAQKSGEVELLSEAHSVRVLFAHLAQRAEEPLLRCACSLLIETPTV</sequence>
<comment type="similarity">
    <text evidence="1">Belongs to the LysR transcriptional regulatory family.</text>
</comment>
<proteinExistence type="inferred from homology"/>
<dbReference type="RefSeq" id="WP_209476190.1">
    <property type="nucleotide sequence ID" value="NZ_CP053383.1"/>
</dbReference>
<organism evidence="6 7">
    <name type="scientific">Halomonas sulfidivorans</name>
    <dbReference type="NCBI Taxonomy" id="2733488"/>
    <lineage>
        <taxon>Bacteria</taxon>
        <taxon>Pseudomonadati</taxon>
        <taxon>Pseudomonadota</taxon>
        <taxon>Gammaproteobacteria</taxon>
        <taxon>Oceanospirillales</taxon>
        <taxon>Halomonadaceae</taxon>
        <taxon>Halomonas</taxon>
    </lineage>
</organism>
<evidence type="ECO:0000313" key="6">
    <source>
        <dbReference type="EMBL" id="QTP57818.1"/>
    </source>
</evidence>
<dbReference type="SUPFAM" id="SSF53850">
    <property type="entry name" value="Periplasmic binding protein-like II"/>
    <property type="match status" value="1"/>
</dbReference>
<dbReference type="PANTHER" id="PTHR30126">
    <property type="entry name" value="HTH-TYPE TRANSCRIPTIONAL REGULATOR"/>
    <property type="match status" value="1"/>
</dbReference>
<evidence type="ECO:0000256" key="3">
    <source>
        <dbReference type="ARBA" id="ARBA00023125"/>
    </source>
</evidence>
<dbReference type="Pfam" id="PF00126">
    <property type="entry name" value="HTH_1"/>
    <property type="match status" value="1"/>
</dbReference>
<dbReference type="Proteomes" id="UP000671845">
    <property type="component" value="Chromosome"/>
</dbReference>
<dbReference type="Gene3D" id="1.10.10.10">
    <property type="entry name" value="Winged helix-like DNA-binding domain superfamily/Winged helix DNA-binding domain"/>
    <property type="match status" value="1"/>
</dbReference>
<name>A0ABX7WBP7_9GAMM</name>
<evidence type="ECO:0000256" key="1">
    <source>
        <dbReference type="ARBA" id="ARBA00009437"/>
    </source>
</evidence>
<dbReference type="PRINTS" id="PR00039">
    <property type="entry name" value="HTHLYSR"/>
</dbReference>
<dbReference type="Pfam" id="PF03466">
    <property type="entry name" value="LysR_substrate"/>
    <property type="match status" value="1"/>
</dbReference>
<dbReference type="InterPro" id="IPR005119">
    <property type="entry name" value="LysR_subst-bd"/>
</dbReference>
<keyword evidence="2" id="KW-0805">Transcription regulation</keyword>
<protein>
    <submittedName>
        <fullName evidence="6">LysR family transcriptional regulator</fullName>
    </submittedName>
</protein>
<keyword evidence="7" id="KW-1185">Reference proteome</keyword>
<dbReference type="Gene3D" id="3.40.190.290">
    <property type="match status" value="1"/>
</dbReference>
<keyword evidence="3" id="KW-0238">DNA-binding</keyword>